<reference evidence="1" key="1">
    <citation type="submission" date="2021-04" db="EMBL/GenBank/DDBJ databases">
        <authorList>
            <person name="Rodrigo-Torres L."/>
            <person name="Arahal R. D."/>
            <person name="Lucena T."/>
        </authorList>
    </citation>
    <scope>NUCLEOTIDE SEQUENCE</scope>
    <source>
        <strain evidence="1">AS29M-1</strain>
    </source>
</reference>
<protein>
    <recommendedName>
        <fullName evidence="3">Gliding motility protein GldC</fullName>
    </recommendedName>
</protein>
<dbReference type="EMBL" id="OU015584">
    <property type="protein sequence ID" value="CAG5085739.1"/>
    <property type="molecule type" value="Genomic_DNA"/>
</dbReference>
<dbReference type="InterPro" id="IPR019854">
    <property type="entry name" value="Motility-assoc_prot_GldC"/>
</dbReference>
<proteinExistence type="predicted"/>
<evidence type="ECO:0008006" key="3">
    <source>
        <dbReference type="Google" id="ProtNLM"/>
    </source>
</evidence>
<dbReference type="Pfam" id="PF19937">
    <property type="entry name" value="GldC-like"/>
    <property type="match status" value="1"/>
</dbReference>
<dbReference type="Proteomes" id="UP000683507">
    <property type="component" value="Chromosome"/>
</dbReference>
<gene>
    <name evidence="1" type="ORF">CRYO30217_02862</name>
</gene>
<sequence length="113" mass="13034">MEEIKLGIELDENKIPEGIKWKASGSEEDFKDAKAFLLSIWDKDEANTMKIDLWTKEMSIDEMKKFFFQTFVSMADTLQRSTDEDGMADALRDFADFFGEKMGVIPKTGKFDQ</sequence>
<dbReference type="AlphaFoldDB" id="A0A916JPP2"/>
<accession>A0A916JPP2</accession>
<organism evidence="1 2">
    <name type="scientific">Parvicella tangerina</name>
    <dbReference type="NCBI Taxonomy" id="2829795"/>
    <lineage>
        <taxon>Bacteria</taxon>
        <taxon>Pseudomonadati</taxon>
        <taxon>Bacteroidota</taxon>
        <taxon>Flavobacteriia</taxon>
        <taxon>Flavobacteriales</taxon>
        <taxon>Parvicellaceae</taxon>
        <taxon>Parvicella</taxon>
    </lineage>
</organism>
<dbReference type="KEGG" id="ptan:CRYO30217_02862"/>
<dbReference type="NCBIfam" id="TIGR03515">
    <property type="entry name" value="GldC"/>
    <property type="match status" value="1"/>
</dbReference>
<evidence type="ECO:0000313" key="2">
    <source>
        <dbReference type="Proteomes" id="UP000683507"/>
    </source>
</evidence>
<name>A0A916JPP2_9FLAO</name>
<keyword evidence="2" id="KW-1185">Reference proteome</keyword>
<dbReference type="RefSeq" id="WP_258543062.1">
    <property type="nucleotide sequence ID" value="NZ_OU015584.1"/>
</dbReference>
<evidence type="ECO:0000313" key="1">
    <source>
        <dbReference type="EMBL" id="CAG5085739.1"/>
    </source>
</evidence>